<feature type="compositionally biased region" description="Basic and acidic residues" evidence="1">
    <location>
        <begin position="69"/>
        <end position="79"/>
    </location>
</feature>
<organism evidence="2 3">
    <name type="scientific">Pantoea wallisii</name>
    <dbReference type="NCBI Taxonomy" id="1076551"/>
    <lineage>
        <taxon>Bacteria</taxon>
        <taxon>Pseudomonadati</taxon>
        <taxon>Pseudomonadota</taxon>
        <taxon>Gammaproteobacteria</taxon>
        <taxon>Enterobacterales</taxon>
        <taxon>Erwiniaceae</taxon>
        <taxon>Pantoea</taxon>
    </lineage>
</organism>
<feature type="compositionally biased region" description="Polar residues" evidence="1">
    <location>
        <begin position="81"/>
        <end position="95"/>
    </location>
</feature>
<dbReference type="STRING" id="1076551.HA48_15810"/>
<sequence>MNKEHQKIIDELIGEAALTLLQRSGPVNTQGLIDELHKMHAQASDGNQQTLINAAIAEVRNSVSAGRKRRDDQPERDNVHQLFSSTETPGSSRKH</sequence>
<evidence type="ECO:0000313" key="2">
    <source>
        <dbReference type="EMBL" id="ORM71463.1"/>
    </source>
</evidence>
<accession>A0A1X1D466</accession>
<dbReference type="EMBL" id="MLFS01000048">
    <property type="protein sequence ID" value="ORM71463.1"/>
    <property type="molecule type" value="Genomic_DNA"/>
</dbReference>
<dbReference type="Proteomes" id="UP000193104">
    <property type="component" value="Unassembled WGS sequence"/>
</dbReference>
<gene>
    <name evidence="2" type="ORF">HA48_15810</name>
</gene>
<dbReference type="AlphaFoldDB" id="A0A1X1D466"/>
<proteinExistence type="predicted"/>
<protein>
    <submittedName>
        <fullName evidence="2">Uncharacterized protein</fullName>
    </submittedName>
</protein>
<dbReference type="OrthoDB" id="6539751at2"/>
<comment type="caution">
    <text evidence="2">The sequence shown here is derived from an EMBL/GenBank/DDBJ whole genome shotgun (WGS) entry which is preliminary data.</text>
</comment>
<evidence type="ECO:0000256" key="1">
    <source>
        <dbReference type="SAM" id="MobiDB-lite"/>
    </source>
</evidence>
<feature type="region of interest" description="Disordered" evidence="1">
    <location>
        <begin position="63"/>
        <end position="95"/>
    </location>
</feature>
<keyword evidence="3" id="KW-1185">Reference proteome</keyword>
<evidence type="ECO:0000313" key="3">
    <source>
        <dbReference type="Proteomes" id="UP000193104"/>
    </source>
</evidence>
<dbReference type="RefSeq" id="WP_128602225.1">
    <property type="nucleotide sequence ID" value="NZ_MLFS01000048.1"/>
</dbReference>
<reference evidence="2 3" key="1">
    <citation type="journal article" date="2017" name="Antonie Van Leeuwenhoek">
        <title>Phylogenomic resolution of the bacterial genus Pantoea and its relationship with Erwinia and Tatumella.</title>
        <authorList>
            <person name="Palmer M."/>
            <person name="Steenkamp E.T."/>
            <person name="Coetzee M.P."/>
            <person name="Chan W.Y."/>
            <person name="van Zyl E."/>
            <person name="De Maayer P."/>
            <person name="Coutinho T.A."/>
            <person name="Blom J."/>
            <person name="Smits T.H."/>
            <person name="Duffy B."/>
            <person name="Venter S.N."/>
        </authorList>
    </citation>
    <scope>NUCLEOTIDE SEQUENCE [LARGE SCALE GENOMIC DNA]</scope>
    <source>
        <strain evidence="2 3">LMG 26277</strain>
    </source>
</reference>
<name>A0A1X1D466_9GAMM</name>